<dbReference type="InterPro" id="IPR011013">
    <property type="entry name" value="Gal_mutarotase_sf_dom"/>
</dbReference>
<dbReference type="NCBIfam" id="TIGR01509">
    <property type="entry name" value="HAD-SF-IA-v3"/>
    <property type="match status" value="1"/>
</dbReference>
<dbReference type="InterPro" id="IPR010976">
    <property type="entry name" value="B-phosphoglucomutase_hydrolase"/>
</dbReference>
<feature type="domain" description="Glycoside hydrolase family 65 N-terminal" evidence="5">
    <location>
        <begin position="262"/>
        <end position="534"/>
    </location>
</feature>
<proteinExistence type="inferred from homology"/>
<dbReference type="Pfam" id="PF03636">
    <property type="entry name" value="Glyco_hydro_65N"/>
    <property type="match status" value="1"/>
</dbReference>
<dbReference type="SFLD" id="SFLDS00003">
    <property type="entry name" value="Haloacid_Dehalogenase"/>
    <property type="match status" value="1"/>
</dbReference>
<name>A0ABM7PZ99_SINCY</name>
<protein>
    <submittedName>
        <fullName evidence="6">Trehalose 6-phosphate phosphorylase</fullName>
    </submittedName>
</protein>
<dbReference type="InterPro" id="IPR037018">
    <property type="entry name" value="GH65_N"/>
</dbReference>
<sequence>MRSPTLSALQPPFSAVIFDLDGVVTDTASVHEAAWRELFGAVLDDPRLPRGADARPFVHADYLDHVDGRPREEGVTEFLRSRGIELPPGDPTDGAEQWTVHGLAARKDGLFRRRLDQTGVEVFPETADLVARLRAAGIPVAVATASRNAHRVLEAARLEDAFDLVLDGIEAARLRLPGKPDPAVFLEAARRIGVDPAKAVVVEDAEAGVLAAHRGGFGLVVGIDRGGGRRAELEGAGADLVLRNLGELDLGLVLADPWTLVYEGSDAENEGHREALTTLGNGYVRRARAAPESRRSGPGYPGTYLSGVYNRVANVVQGQETEDEHLVNAPNWLHLDLRIPGGGWWSEGGLTLRHERRVLDLGAALLRREADLEDDAGRRLRVVQRRFVSMAAQQIMALETTVTAEGWSGEVEVRSGVDMDVANENVLEDELLARRHLRDVTPPGTIDGTADCSGTDGTADVVAEAETLQSQVRIAVALRHCVDGGTAVGAAAVGAGTPSTAGTVGGLHYRQFALRLRDGVPARVTKTAAYATSRDRAVSSARTGAVAALERAAGGFEELLAGHTAAWQRILRLFTVRLDAAADVQPVLNLHVFHVLQTLAPFVEELDVGVPARGLHGEGYRGHVFWDELFVLPLITSRIPAVARALLAYRWRRLPTARRAAAEAGFEGALFPWQSGSDGREETPRWIFNRRSGHWIPDVSRLQRHVGLAVGFSAWQYFEFEATQDRFWLLRHGAELVIEVARLVASMAEYDAGADRFHLRGVMGPDEYHTGYPGRAAPGLDDNAYTNVMAAWVCERACRCLSTLQGHDREDLMARLGVRGSEVERWEHLSRRMAVPFHGDGILSQFAGYEDLAELEWDAYRARYRNIERLDLILEAEGDTTNRYRLSKQADTLMLLYLLGEEELLGVLARLGYDVTRDQLERTVVYYLARTAHGSTLSRVAHASVLAGMDPEQAWESFRDVLDADLDDTQGGTTQTGIHLGAMAGSIDVVQRTFAGMRLTGNALVFAPRLPGEVRSVGFRVRYRDQLLDVALTPSRLGLTAAPGDAAPVRIRVGAQEALLAAGASCHFTLGT</sequence>
<dbReference type="Pfam" id="PF03632">
    <property type="entry name" value="Glyco_hydro_65m"/>
    <property type="match status" value="1"/>
</dbReference>
<dbReference type="InterPro" id="IPR005195">
    <property type="entry name" value="Glyco_hydro_65_M"/>
</dbReference>
<dbReference type="NCBIfam" id="TIGR02009">
    <property type="entry name" value="PGMB-YQAB-SF"/>
    <property type="match status" value="1"/>
</dbReference>
<dbReference type="EMBL" id="AP024525">
    <property type="protein sequence ID" value="BCT77631.1"/>
    <property type="molecule type" value="Genomic_DNA"/>
</dbReference>
<dbReference type="InterPro" id="IPR023214">
    <property type="entry name" value="HAD_sf"/>
</dbReference>
<dbReference type="InterPro" id="IPR005194">
    <property type="entry name" value="Glyco_hydro_65_C"/>
</dbReference>
<keyword evidence="2" id="KW-0326">Glycosidase</keyword>
<dbReference type="Pfam" id="PF03633">
    <property type="entry name" value="Glyco_hydro_65C"/>
    <property type="match status" value="1"/>
</dbReference>
<dbReference type="Pfam" id="PF00702">
    <property type="entry name" value="Hydrolase"/>
    <property type="match status" value="1"/>
</dbReference>
<dbReference type="InterPro" id="IPR008928">
    <property type="entry name" value="6-hairpin_glycosidase_sf"/>
</dbReference>
<dbReference type="InterPro" id="IPR036412">
    <property type="entry name" value="HAD-like_sf"/>
</dbReference>
<evidence type="ECO:0000256" key="2">
    <source>
        <dbReference type="ARBA" id="ARBA00023295"/>
    </source>
</evidence>
<dbReference type="PANTHER" id="PTHR11051">
    <property type="entry name" value="GLYCOSYL HYDROLASE-RELATED"/>
    <property type="match status" value="1"/>
</dbReference>
<dbReference type="SFLD" id="SFLDG01129">
    <property type="entry name" value="C1.5:_HAD__Beta-PGM__Phosphata"/>
    <property type="match status" value="1"/>
</dbReference>
<feature type="domain" description="Glycoside hydrolase family 65 central catalytic" evidence="3">
    <location>
        <begin position="590"/>
        <end position="987"/>
    </location>
</feature>
<dbReference type="Proteomes" id="UP001319861">
    <property type="component" value="Chromosome"/>
</dbReference>
<keyword evidence="7" id="KW-1185">Reference proteome</keyword>
<dbReference type="SUPFAM" id="SSF74650">
    <property type="entry name" value="Galactose mutarotase-like"/>
    <property type="match status" value="1"/>
</dbReference>
<dbReference type="SUPFAM" id="SSF48208">
    <property type="entry name" value="Six-hairpin glycosidases"/>
    <property type="match status" value="1"/>
</dbReference>
<dbReference type="PANTHER" id="PTHR11051:SF8">
    <property type="entry name" value="PROTEIN-GLUCOSYLGALACTOSYLHYDROXYLYSINE GLUCOSIDASE"/>
    <property type="match status" value="1"/>
</dbReference>
<dbReference type="InterPro" id="IPR012341">
    <property type="entry name" value="6hp_glycosidase-like_sf"/>
</dbReference>
<keyword evidence="2" id="KW-0378">Hydrolase</keyword>
<dbReference type="InterPro" id="IPR006439">
    <property type="entry name" value="HAD-SF_hydro_IA"/>
</dbReference>
<dbReference type="RefSeq" id="WP_229230318.1">
    <property type="nucleotide sequence ID" value="NZ_AP024525.1"/>
</dbReference>
<dbReference type="Gene3D" id="2.60.420.10">
    <property type="entry name" value="Maltose phosphorylase, domain 3"/>
    <property type="match status" value="1"/>
</dbReference>
<reference evidence="6 7" key="1">
    <citation type="journal article" date="2021" name="J. Biosci. Bioeng.">
        <title>Identification and characterization of a chc gene cluster responsible for the aromatization pathway of cyclohexanecarboxylate degradation in Sinomonas cyclohexanicum ATCC 51369.</title>
        <authorList>
            <person name="Yamamoto T."/>
            <person name="Hasegawa Y."/>
            <person name="Lau P.C.K."/>
            <person name="Iwaki H."/>
        </authorList>
    </citation>
    <scope>NUCLEOTIDE SEQUENCE [LARGE SCALE GENOMIC DNA]</scope>
    <source>
        <strain evidence="6 7">ATCC 51369</strain>
    </source>
</reference>
<evidence type="ECO:0000313" key="6">
    <source>
        <dbReference type="EMBL" id="BCT77631.1"/>
    </source>
</evidence>
<organism evidence="6 7">
    <name type="scientific">Sinomonas cyclohexanicum</name>
    <name type="common">Corynebacterium cyclohexanicum</name>
    <dbReference type="NCBI Taxonomy" id="322009"/>
    <lineage>
        <taxon>Bacteria</taxon>
        <taxon>Bacillati</taxon>
        <taxon>Actinomycetota</taxon>
        <taxon>Actinomycetes</taxon>
        <taxon>Micrococcales</taxon>
        <taxon>Micrococcaceae</taxon>
        <taxon>Sinomonas</taxon>
    </lineage>
</organism>
<accession>A0ABM7PZ99</accession>
<dbReference type="InterPro" id="IPR005196">
    <property type="entry name" value="Glyco_hydro_65_N"/>
</dbReference>
<dbReference type="SUPFAM" id="SSF56784">
    <property type="entry name" value="HAD-like"/>
    <property type="match status" value="1"/>
</dbReference>
<evidence type="ECO:0000259" key="3">
    <source>
        <dbReference type="Pfam" id="PF03632"/>
    </source>
</evidence>
<comment type="similarity">
    <text evidence="1">Belongs to the HAD-like hydrolase superfamily. CbbY/CbbZ/Gph/YieH family.</text>
</comment>
<feature type="domain" description="Glycoside hydrolase family 65 C-terminal" evidence="4">
    <location>
        <begin position="997"/>
        <end position="1057"/>
    </location>
</feature>
<dbReference type="InterPro" id="IPR023198">
    <property type="entry name" value="PGP-like_dom2"/>
</dbReference>
<evidence type="ECO:0000313" key="7">
    <source>
        <dbReference type="Proteomes" id="UP001319861"/>
    </source>
</evidence>
<dbReference type="Gene3D" id="3.40.50.1000">
    <property type="entry name" value="HAD superfamily/HAD-like"/>
    <property type="match status" value="1"/>
</dbReference>
<dbReference type="Gene3D" id="1.10.150.240">
    <property type="entry name" value="Putative phosphatase, domain 2"/>
    <property type="match status" value="1"/>
</dbReference>
<dbReference type="Gene3D" id="2.70.98.40">
    <property type="entry name" value="Glycoside hydrolase, family 65, N-terminal domain"/>
    <property type="match status" value="1"/>
</dbReference>
<gene>
    <name evidence="6" type="ORF">SCMU_34730</name>
</gene>
<evidence type="ECO:0000259" key="5">
    <source>
        <dbReference type="Pfam" id="PF03636"/>
    </source>
</evidence>
<evidence type="ECO:0000259" key="4">
    <source>
        <dbReference type="Pfam" id="PF03633"/>
    </source>
</evidence>
<evidence type="ECO:0000256" key="1">
    <source>
        <dbReference type="ARBA" id="ARBA00006171"/>
    </source>
</evidence>
<dbReference type="Gene3D" id="1.50.10.10">
    <property type="match status" value="1"/>
</dbReference>